<evidence type="ECO:0000256" key="9">
    <source>
        <dbReference type="ARBA" id="ARBA00048165"/>
    </source>
</evidence>
<evidence type="ECO:0000256" key="7">
    <source>
        <dbReference type="ARBA" id="ARBA00022771"/>
    </source>
</evidence>
<organism evidence="15">
    <name type="scientific">Chaetoceros debilis</name>
    <dbReference type="NCBI Taxonomy" id="122233"/>
    <lineage>
        <taxon>Eukaryota</taxon>
        <taxon>Sar</taxon>
        <taxon>Stramenopiles</taxon>
        <taxon>Ochrophyta</taxon>
        <taxon>Bacillariophyta</taxon>
        <taxon>Coscinodiscophyceae</taxon>
        <taxon>Chaetocerotophycidae</taxon>
        <taxon>Chaetocerotales</taxon>
        <taxon>Chaetocerotaceae</taxon>
        <taxon>Chaetoceros</taxon>
    </lineage>
</organism>
<dbReference type="AlphaFoldDB" id="A0A6S8YGC0"/>
<gene>
    <name evidence="14" type="ORF">CDEB00056_LOCUS20074</name>
    <name evidence="15" type="ORF">CDEB00056_LOCUS20075</name>
</gene>
<evidence type="ECO:0000256" key="5">
    <source>
        <dbReference type="ARBA" id="ARBA00022694"/>
    </source>
</evidence>
<evidence type="ECO:0000256" key="1">
    <source>
        <dbReference type="ARBA" id="ARBA00005265"/>
    </source>
</evidence>
<dbReference type="PANTHER" id="PTHR12998:SF0">
    <property type="entry name" value="TRNA:M(4)X MODIFICATION ENZYME TRM13 HOMOLOG"/>
    <property type="match status" value="1"/>
</dbReference>
<feature type="domain" description="CHHC U11-48K-type" evidence="13">
    <location>
        <begin position="85"/>
        <end position="112"/>
    </location>
</feature>
<evidence type="ECO:0000256" key="2">
    <source>
        <dbReference type="ARBA" id="ARBA00022603"/>
    </source>
</evidence>
<dbReference type="EMBL" id="HBIO01026145">
    <property type="protein sequence ID" value="CAE0475221.1"/>
    <property type="molecule type" value="Transcribed_RNA"/>
</dbReference>
<evidence type="ECO:0000313" key="14">
    <source>
        <dbReference type="EMBL" id="CAE0475221.1"/>
    </source>
</evidence>
<comment type="function">
    <text evidence="12">tRNA methylase which 2'-O-methylates cytidine(4) in tRNA(Pro) and tRNA(Gly)(GCC), and adenosine(4) in tRNA(His).</text>
</comment>
<reference evidence="15" key="1">
    <citation type="submission" date="2021-01" db="EMBL/GenBank/DDBJ databases">
        <authorList>
            <person name="Corre E."/>
            <person name="Pelletier E."/>
            <person name="Niang G."/>
            <person name="Scheremetjew M."/>
            <person name="Finn R."/>
            <person name="Kale V."/>
            <person name="Holt S."/>
            <person name="Cochrane G."/>
            <person name="Meng A."/>
            <person name="Brown T."/>
            <person name="Cohen L."/>
        </authorList>
    </citation>
    <scope>NUCLEOTIDE SEQUENCE</scope>
    <source>
        <strain evidence="15">MM31A-1</strain>
    </source>
</reference>
<protein>
    <recommendedName>
        <fullName evidence="12">tRNA:m(4)X modification enzyme TRM13</fullName>
        <ecNumber evidence="12">2.1.1.225</ecNumber>
    </recommendedName>
</protein>
<keyword evidence="6 12" id="KW-0479">Metal-binding</keyword>
<comment type="similarity">
    <text evidence="1 12">Belongs to the methyltransferase TRM13 family.</text>
</comment>
<dbReference type="GO" id="GO:0008270">
    <property type="term" value="F:zinc ion binding"/>
    <property type="evidence" value="ECO:0007669"/>
    <property type="project" value="UniProtKB-KW"/>
</dbReference>
<dbReference type="InterPro" id="IPR039044">
    <property type="entry name" value="Trm13"/>
</dbReference>
<dbReference type="GO" id="GO:0030488">
    <property type="term" value="P:tRNA methylation"/>
    <property type="evidence" value="ECO:0007669"/>
    <property type="project" value="InterPro"/>
</dbReference>
<keyword evidence="7 12" id="KW-0863">Zinc-finger</keyword>
<name>A0A6S8YGC0_9STRA</name>
<dbReference type="EC" id="2.1.1.225" evidence="12"/>
<evidence type="ECO:0000256" key="3">
    <source>
        <dbReference type="ARBA" id="ARBA00022679"/>
    </source>
</evidence>
<sequence>MNATEQRPSKDTRDRKGRCHHYNEQRKRYCRQMISQRVPAFLSAYNIIPIYCGNHASMYKDQDICRIADNLDPAVKRRKIETRRRIPCPVDPSHTIYETNLKKHLLICPKAKEAREERQKNYYQHNINTGGHGAHSMNLKAKNEESKKNIDPLSFALQILMAYKQIFLPDAMKKGTDQAQSCGTDEEYIRSMTKEEMCQAIPTQNNFPSEAKRGIESLVTSHRVKIGGAKHLEQIGSIAGFVRNNNLLENSEVVLEMGAGRATTGFIVSGVVARSKYATARASNMEDLKKKVKLVLVERGSSRAKADAVFRRNLPTEGQDGQKKEDYCKVDDVEKHRIKCDLSHVNIPCALEDAGVSAFTSTRIDGTAEDHKRDTLVVAKHLCGAGTDLALKSIHSIRHRLNGCVLATCCHGVCDWSLYVGRDILINIMAEAAKEGDQLFCEESFNLMKRWACGTIIPIATANHSGIAPETKTDPVKKDDDHFISAVDNKHDNLNVARVSEALNLGCGPQGLGRACQRLIDYGRMQYMRNELFKEGYYGDVDMCHYVDSSVTPQNALLFSRPARKIAN</sequence>
<dbReference type="InterPro" id="IPR022776">
    <property type="entry name" value="TRM13/UPF0224_CHHC_Znf_dom"/>
</dbReference>
<evidence type="ECO:0000256" key="6">
    <source>
        <dbReference type="ARBA" id="ARBA00022723"/>
    </source>
</evidence>
<evidence type="ECO:0000256" key="8">
    <source>
        <dbReference type="ARBA" id="ARBA00022833"/>
    </source>
</evidence>
<keyword evidence="8 12" id="KW-0862">Zinc</keyword>
<evidence type="ECO:0000256" key="4">
    <source>
        <dbReference type="ARBA" id="ARBA00022691"/>
    </source>
</evidence>
<evidence type="ECO:0000256" key="10">
    <source>
        <dbReference type="ARBA" id="ARBA00048635"/>
    </source>
</evidence>
<keyword evidence="2 12" id="KW-0489">Methyltransferase</keyword>
<proteinExistence type="inferred from homology"/>
<comment type="catalytic activity">
    <reaction evidence="11 12">
        <text>adenosine(4) in tRNA(His) + S-adenosyl-L-methionine = 2'-O-methyladenosine(4) in tRNA(His) + S-adenosyl-L-homocysteine + H(+)</text>
        <dbReference type="Rhea" id="RHEA:43196"/>
        <dbReference type="Rhea" id="RHEA-COMP:10401"/>
        <dbReference type="Rhea" id="RHEA-COMP:10402"/>
        <dbReference type="ChEBI" id="CHEBI:15378"/>
        <dbReference type="ChEBI" id="CHEBI:57856"/>
        <dbReference type="ChEBI" id="CHEBI:59789"/>
        <dbReference type="ChEBI" id="CHEBI:74411"/>
        <dbReference type="ChEBI" id="CHEBI:74477"/>
        <dbReference type="EC" id="2.1.1.225"/>
    </reaction>
</comment>
<evidence type="ECO:0000256" key="12">
    <source>
        <dbReference type="RuleBase" id="RU367103"/>
    </source>
</evidence>
<comment type="catalytic activity">
    <reaction evidence="9 12">
        <text>cytidine(4) in tRNA(Pro) + S-adenosyl-L-methionine = 2'-O-methylcytidine(4) in tRNA(Pro) + S-adenosyl-L-homocysteine + H(+)</text>
        <dbReference type="Rhea" id="RHEA:32767"/>
        <dbReference type="Rhea" id="RHEA-COMP:10397"/>
        <dbReference type="Rhea" id="RHEA-COMP:10398"/>
        <dbReference type="ChEBI" id="CHEBI:15378"/>
        <dbReference type="ChEBI" id="CHEBI:57856"/>
        <dbReference type="ChEBI" id="CHEBI:59789"/>
        <dbReference type="ChEBI" id="CHEBI:74495"/>
        <dbReference type="ChEBI" id="CHEBI:82748"/>
        <dbReference type="EC" id="2.1.1.225"/>
    </reaction>
</comment>
<keyword evidence="4 12" id="KW-0949">S-adenosyl-L-methionine</keyword>
<dbReference type="Pfam" id="PF05253">
    <property type="entry name" value="zf-U11-48K"/>
    <property type="match status" value="1"/>
</dbReference>
<evidence type="ECO:0000259" key="13">
    <source>
        <dbReference type="PROSITE" id="PS51800"/>
    </source>
</evidence>
<dbReference type="Pfam" id="PF05206">
    <property type="entry name" value="TRM13"/>
    <property type="match status" value="1"/>
</dbReference>
<comment type="catalytic activity">
    <reaction evidence="10 12">
        <text>cytidine(4) in tRNA(Gly)(GCC) + S-adenosyl-L-methionine = 2'-O-methylcytidine(4) in tRNA(Gly)(GCC) + S-adenosyl-L-homocysteine + H(+)</text>
        <dbReference type="Rhea" id="RHEA:43192"/>
        <dbReference type="Rhea" id="RHEA-COMP:10399"/>
        <dbReference type="Rhea" id="RHEA-COMP:10400"/>
        <dbReference type="ChEBI" id="CHEBI:15378"/>
        <dbReference type="ChEBI" id="CHEBI:57856"/>
        <dbReference type="ChEBI" id="CHEBI:59789"/>
        <dbReference type="ChEBI" id="CHEBI:74495"/>
        <dbReference type="ChEBI" id="CHEBI:82748"/>
        <dbReference type="EC" id="2.1.1.225"/>
    </reaction>
</comment>
<dbReference type="PANTHER" id="PTHR12998">
    <property type="entry name" value="TRNA:M(4)X MODIFICATION ENZYME TRM13 HOMOLOG"/>
    <property type="match status" value="1"/>
</dbReference>
<evidence type="ECO:0000313" key="15">
    <source>
        <dbReference type="EMBL" id="CAE0475222.1"/>
    </source>
</evidence>
<evidence type="ECO:0000256" key="11">
    <source>
        <dbReference type="ARBA" id="ARBA00049393"/>
    </source>
</evidence>
<dbReference type="GO" id="GO:0106050">
    <property type="term" value="F:tRNA 2'-O-methyltransferase activity"/>
    <property type="evidence" value="ECO:0007669"/>
    <property type="project" value="UniProtKB-UniRule"/>
</dbReference>
<keyword evidence="3 12" id="KW-0808">Transferase</keyword>
<keyword evidence="5 12" id="KW-0819">tRNA processing</keyword>
<dbReference type="PROSITE" id="PS51800">
    <property type="entry name" value="ZF_CHHC_U11_48K"/>
    <property type="match status" value="1"/>
</dbReference>
<dbReference type="InterPro" id="IPR007871">
    <property type="entry name" value="Methyltransferase_TRM13"/>
</dbReference>
<dbReference type="EMBL" id="HBIO01026146">
    <property type="protein sequence ID" value="CAE0475222.1"/>
    <property type="molecule type" value="Transcribed_RNA"/>
</dbReference>
<accession>A0A6S8YGC0</accession>